<evidence type="ECO:0000256" key="1">
    <source>
        <dbReference type="ARBA" id="ARBA00022741"/>
    </source>
</evidence>
<feature type="domain" description="SF3 helicase" evidence="4">
    <location>
        <begin position="151"/>
        <end position="310"/>
    </location>
</feature>
<evidence type="ECO:0000256" key="3">
    <source>
        <dbReference type="ARBA" id="ARBA00022840"/>
    </source>
</evidence>
<dbReference type="PANTHER" id="PTHR35372">
    <property type="entry name" value="ATP BINDING PROTEIN-RELATED"/>
    <property type="match status" value="1"/>
</dbReference>
<proteinExistence type="predicted"/>
<reference evidence="5" key="1">
    <citation type="submission" date="2020-04" db="EMBL/GenBank/DDBJ databases">
        <authorList>
            <person name="Chiriac C."/>
            <person name="Salcher M."/>
            <person name="Ghai R."/>
            <person name="Kavagutti S V."/>
        </authorList>
    </citation>
    <scope>NUCLEOTIDE SEQUENCE</scope>
</reference>
<dbReference type="InterPro" id="IPR027417">
    <property type="entry name" value="P-loop_NTPase"/>
</dbReference>
<dbReference type="GO" id="GO:0016787">
    <property type="term" value="F:hydrolase activity"/>
    <property type="evidence" value="ECO:0007669"/>
    <property type="project" value="UniProtKB-KW"/>
</dbReference>
<name>A0A6J5PCV4_9CAUD</name>
<accession>A0A6J5PCV4</accession>
<gene>
    <name evidence="5" type="ORF">UFOVP862_6</name>
</gene>
<dbReference type="Gene3D" id="3.40.50.300">
    <property type="entry name" value="P-loop containing nucleotide triphosphate hydrolases"/>
    <property type="match status" value="1"/>
</dbReference>
<dbReference type="SUPFAM" id="SSF52540">
    <property type="entry name" value="P-loop containing nucleoside triphosphate hydrolases"/>
    <property type="match status" value="1"/>
</dbReference>
<protein>
    <submittedName>
        <fullName evidence="5">COG3378 Phage associated DNA primase</fullName>
    </submittedName>
</protein>
<evidence type="ECO:0000313" key="5">
    <source>
        <dbReference type="EMBL" id="CAB4167271.1"/>
    </source>
</evidence>
<dbReference type="PROSITE" id="PS51206">
    <property type="entry name" value="SF3_HELICASE_1"/>
    <property type="match status" value="1"/>
</dbReference>
<dbReference type="InterPro" id="IPR045455">
    <property type="entry name" value="NrS-1_pol-like_helicase"/>
</dbReference>
<keyword evidence="1" id="KW-0547">Nucleotide-binding</keyword>
<keyword evidence="2" id="KW-0378">Hydrolase</keyword>
<keyword evidence="3" id="KW-0067">ATP-binding</keyword>
<evidence type="ECO:0000256" key="2">
    <source>
        <dbReference type="ARBA" id="ARBA00022801"/>
    </source>
</evidence>
<dbReference type="EMBL" id="LR796813">
    <property type="protein sequence ID" value="CAB4167271.1"/>
    <property type="molecule type" value="Genomic_DNA"/>
</dbReference>
<dbReference type="PANTHER" id="PTHR35372:SF2">
    <property type="entry name" value="SF3 HELICASE DOMAIN-CONTAINING PROTEIN"/>
    <property type="match status" value="1"/>
</dbReference>
<dbReference type="InterPro" id="IPR014015">
    <property type="entry name" value="Helicase_SF3_DNA-vir"/>
</dbReference>
<evidence type="ECO:0000259" key="4">
    <source>
        <dbReference type="PROSITE" id="PS51206"/>
    </source>
</evidence>
<dbReference type="InterPro" id="IPR051620">
    <property type="entry name" value="ORF904-like_C"/>
</dbReference>
<dbReference type="Pfam" id="PF19263">
    <property type="entry name" value="DUF5906"/>
    <property type="match status" value="1"/>
</dbReference>
<dbReference type="InterPro" id="IPR006500">
    <property type="entry name" value="Helicase_put_C_phage/plasmid"/>
</dbReference>
<dbReference type="GO" id="GO:0005524">
    <property type="term" value="F:ATP binding"/>
    <property type="evidence" value="ECO:0007669"/>
    <property type="project" value="UniProtKB-KW"/>
</dbReference>
<organism evidence="5">
    <name type="scientific">uncultured Caudovirales phage</name>
    <dbReference type="NCBI Taxonomy" id="2100421"/>
    <lineage>
        <taxon>Viruses</taxon>
        <taxon>Duplodnaviria</taxon>
        <taxon>Heunggongvirae</taxon>
        <taxon>Uroviricota</taxon>
        <taxon>Caudoviricetes</taxon>
        <taxon>Peduoviridae</taxon>
        <taxon>Maltschvirus</taxon>
        <taxon>Maltschvirus maltsch</taxon>
    </lineage>
</organism>
<sequence length="434" mass="48071">MEMQEESKVKANAAARQWCKEAIKLEYRWCVDSNSWYTRAQSGVWERDRLNMVKGEIIKGAAKANPNDTGSWARYFASVAESFDGLVVGSADWDQHLWGFGAPDDVYDLIEGSAINRLLDLSITKRVGVRPGGSTTRWEAFLLEAARGDAEVVAFLKRWAGYALSGSTKEHCILFIHGPGGNGKSVFVDTIRYAWGEYAKTLPMDALMESKGDRHPAEIAMLKGARLAIANETQEGRKWDDAKLKQLTGGDVVVARHMRQDWFEFTPCFKLLVVGNHAPQIAVVDDAMRRRLCMVPFTNKPEKPDGDLGAKLREEAGGVLRWAMEGFEEWATLGGLRPPESILKATAGYLDDQDTVGAWLQDCTVRVESGWVSSAQIMASWSHWCAQNGIHPKSMRRLGPDLKARGIVAERTKHSRGFSGVTLVTHGDALGDTL</sequence>
<dbReference type="NCBIfam" id="TIGR01613">
    <property type="entry name" value="primase_Cterm"/>
    <property type="match status" value="1"/>
</dbReference>